<reference evidence="7" key="1">
    <citation type="submission" date="2018-02" db="EMBL/GenBank/DDBJ databases">
        <authorList>
            <person name="O'Hara-Hanley K."/>
            <person name="Soby S."/>
        </authorList>
    </citation>
    <scope>NUCLEOTIDE SEQUENCE [LARGE SCALE GENOMIC DNA]</scope>
    <source>
        <strain evidence="7">MWU14-2602</strain>
    </source>
</reference>
<comment type="similarity">
    <text evidence="1">Belongs to the LysR transcriptional regulatory family.</text>
</comment>
<name>A0A2S5DBR0_9NEIS</name>
<dbReference type="AlphaFoldDB" id="A0A2S5DBR0"/>
<keyword evidence="3" id="KW-0238">DNA-binding</keyword>
<dbReference type="Pfam" id="PF00126">
    <property type="entry name" value="HTH_1"/>
    <property type="match status" value="1"/>
</dbReference>
<dbReference type="PROSITE" id="PS50931">
    <property type="entry name" value="HTH_LYSR"/>
    <property type="match status" value="1"/>
</dbReference>
<evidence type="ECO:0000256" key="4">
    <source>
        <dbReference type="ARBA" id="ARBA00023163"/>
    </source>
</evidence>
<evidence type="ECO:0000313" key="7">
    <source>
        <dbReference type="Proteomes" id="UP000237082"/>
    </source>
</evidence>
<keyword evidence="7" id="KW-1185">Reference proteome</keyword>
<dbReference type="InterPro" id="IPR005119">
    <property type="entry name" value="LysR_subst-bd"/>
</dbReference>
<dbReference type="InterPro" id="IPR036390">
    <property type="entry name" value="WH_DNA-bd_sf"/>
</dbReference>
<evidence type="ECO:0000313" key="6">
    <source>
        <dbReference type="EMBL" id="POZ60525.1"/>
    </source>
</evidence>
<dbReference type="Proteomes" id="UP000237082">
    <property type="component" value="Unassembled WGS sequence"/>
</dbReference>
<dbReference type="Pfam" id="PF03466">
    <property type="entry name" value="LysR_substrate"/>
    <property type="match status" value="1"/>
</dbReference>
<keyword evidence="2" id="KW-0805">Transcription regulation</keyword>
<evidence type="ECO:0000259" key="5">
    <source>
        <dbReference type="PROSITE" id="PS50931"/>
    </source>
</evidence>
<evidence type="ECO:0000256" key="1">
    <source>
        <dbReference type="ARBA" id="ARBA00009437"/>
    </source>
</evidence>
<keyword evidence="4" id="KW-0804">Transcription</keyword>
<dbReference type="PANTHER" id="PTHR30118:SF15">
    <property type="entry name" value="TRANSCRIPTIONAL REGULATORY PROTEIN"/>
    <property type="match status" value="1"/>
</dbReference>
<evidence type="ECO:0000256" key="3">
    <source>
        <dbReference type="ARBA" id="ARBA00023125"/>
    </source>
</evidence>
<dbReference type="Gene3D" id="1.10.10.10">
    <property type="entry name" value="Winged helix-like DNA-binding domain superfamily/Winged helix DNA-binding domain"/>
    <property type="match status" value="1"/>
</dbReference>
<evidence type="ECO:0000256" key="2">
    <source>
        <dbReference type="ARBA" id="ARBA00023015"/>
    </source>
</evidence>
<dbReference type="SUPFAM" id="SSF53850">
    <property type="entry name" value="Periplasmic binding protein-like II"/>
    <property type="match status" value="1"/>
</dbReference>
<dbReference type="InterPro" id="IPR000847">
    <property type="entry name" value="LysR_HTH_N"/>
</dbReference>
<dbReference type="OrthoDB" id="5495633at2"/>
<comment type="caution">
    <text evidence="6">The sequence shown here is derived from an EMBL/GenBank/DDBJ whole genome shotgun (WGS) entry which is preliminary data.</text>
</comment>
<dbReference type="InterPro" id="IPR050389">
    <property type="entry name" value="LysR-type_TF"/>
</dbReference>
<feature type="domain" description="HTH lysR-type" evidence="5">
    <location>
        <begin position="11"/>
        <end position="68"/>
    </location>
</feature>
<dbReference type="GO" id="GO:0003677">
    <property type="term" value="F:DNA binding"/>
    <property type="evidence" value="ECO:0007669"/>
    <property type="project" value="UniProtKB-KW"/>
</dbReference>
<dbReference type="PANTHER" id="PTHR30118">
    <property type="entry name" value="HTH-TYPE TRANSCRIPTIONAL REGULATOR LEUO-RELATED"/>
    <property type="match status" value="1"/>
</dbReference>
<accession>A0A2S5DBR0</accession>
<organism evidence="6 7">
    <name type="scientific">Chromobacterium alticapitis</name>
    <dbReference type="NCBI Taxonomy" id="2073169"/>
    <lineage>
        <taxon>Bacteria</taxon>
        <taxon>Pseudomonadati</taxon>
        <taxon>Pseudomonadota</taxon>
        <taxon>Betaproteobacteria</taxon>
        <taxon>Neisseriales</taxon>
        <taxon>Chromobacteriaceae</taxon>
        <taxon>Chromobacterium</taxon>
    </lineage>
</organism>
<dbReference type="InterPro" id="IPR036388">
    <property type="entry name" value="WH-like_DNA-bd_sf"/>
</dbReference>
<sequence length="321" mass="35289">MNKIHDNLRGLDLNLLRVFDALYRSRSVQSAADALAISPSACSHALSRLRESVGDELFLRTGREMRPTERARRLSVVVEQALSLLADGLRQGLDFDPGSSDRLFTLAATDYTAFAVLPALLERMSLQAPRLRFRVVQTGQKVPLEELLAGSIDFALGYSEEGGSTPEGVDEFDWLEDEYVAAASLQHPRIGDTLSLEAYLAERHVVVAPWNEPRGVVDHVLERLGLAREIGLLLPSVLAAPFIIGRSELIMTLPGRAARLLAKTAGVRLLAPPFAIPPYRLKIYRHLRHADDAAHQWVTRQLLACRPGGGTCKKPGKPALL</sequence>
<dbReference type="SUPFAM" id="SSF46785">
    <property type="entry name" value="Winged helix' DNA-binding domain"/>
    <property type="match status" value="1"/>
</dbReference>
<proteinExistence type="inferred from homology"/>
<dbReference type="GO" id="GO:0003700">
    <property type="term" value="F:DNA-binding transcription factor activity"/>
    <property type="evidence" value="ECO:0007669"/>
    <property type="project" value="InterPro"/>
</dbReference>
<dbReference type="EMBL" id="PQWB01000121">
    <property type="protein sequence ID" value="POZ60525.1"/>
    <property type="molecule type" value="Genomic_DNA"/>
</dbReference>
<dbReference type="Gene3D" id="3.40.190.10">
    <property type="entry name" value="Periplasmic binding protein-like II"/>
    <property type="match status" value="2"/>
</dbReference>
<gene>
    <name evidence="6" type="ORF">C2I19_18475</name>
</gene>
<dbReference type="RefSeq" id="WP_103904153.1">
    <property type="nucleotide sequence ID" value="NZ_PQWB01000121.1"/>
</dbReference>
<protein>
    <submittedName>
        <fullName evidence="6">LysR family transcriptional regulator</fullName>
    </submittedName>
</protein>